<dbReference type="InterPro" id="IPR007685">
    <property type="entry name" value="RelA_SpoT"/>
</dbReference>
<sequence length="346" mass="39802">MKWIEPKYSKERVKRAGASLLTAEVDSDEFQEAVPVFYNWRSSHAFPMQIMLDLLRKNTIKIDKNALVVQRLKRVPSIFQKLVREKNMSLSRMQDIAGCRAVVADIRKVNKVYNSLKNSRTKNVLHKQNNYIEKPKPSGYRGIHLVYKYNGRKKPFVGMQVELQIRSKVQHSWATAVEVVGAFTKQALKASAGDPRWLELFRVISAEFAKLENCKVDPFYVDKDTFSEMDGLIKELDLFEKLSAFKVATSTLTSSSQKGAGYFVLLLDTSERVVEYYRYNKDQLGVATSHYDDLEVEHKNDTAKDVVLVSAASVRDLKRAYPNYFADTNEFEKNVKKVYEANKRVN</sequence>
<dbReference type="PANTHER" id="PTHR47837:SF1">
    <property type="entry name" value="GTP PYROPHOSPHOKINASE YJBM"/>
    <property type="match status" value="1"/>
</dbReference>
<dbReference type="EMBL" id="BJUK01000015">
    <property type="protein sequence ID" value="GEK47381.1"/>
    <property type="molecule type" value="Genomic_DNA"/>
</dbReference>
<dbReference type="AlphaFoldDB" id="A0A510X8Q3"/>
<evidence type="ECO:0000259" key="1">
    <source>
        <dbReference type="SMART" id="SM00954"/>
    </source>
</evidence>
<dbReference type="GO" id="GO:0015969">
    <property type="term" value="P:guanosine tetraphosphate metabolic process"/>
    <property type="evidence" value="ECO:0007669"/>
    <property type="project" value="InterPro"/>
</dbReference>
<dbReference type="Gene3D" id="3.30.460.10">
    <property type="entry name" value="Beta Polymerase, domain 2"/>
    <property type="match status" value="1"/>
</dbReference>
<dbReference type="PANTHER" id="PTHR47837">
    <property type="entry name" value="GTP PYROPHOSPHOKINASE YJBM"/>
    <property type="match status" value="1"/>
</dbReference>
<evidence type="ECO:0000313" key="2">
    <source>
        <dbReference type="EMBL" id="GEK47381.1"/>
    </source>
</evidence>
<organism evidence="2 3">
    <name type="scientific">Bisbaumannia pacifica</name>
    <dbReference type="NCBI Taxonomy" id="77098"/>
    <lineage>
        <taxon>Bacteria</taxon>
        <taxon>Pseudomonadati</taxon>
        <taxon>Pseudomonadota</taxon>
        <taxon>Gammaproteobacteria</taxon>
        <taxon>Oceanospirillales</taxon>
        <taxon>Halomonadaceae</taxon>
        <taxon>Bisbaumannia</taxon>
    </lineage>
</organism>
<keyword evidence="3" id="KW-1185">Reference proteome</keyword>
<dbReference type="InterPro" id="IPR043519">
    <property type="entry name" value="NT_sf"/>
</dbReference>
<dbReference type="SMART" id="SM00954">
    <property type="entry name" value="RelA_SpoT"/>
    <property type="match status" value="1"/>
</dbReference>
<dbReference type="CDD" id="cd05399">
    <property type="entry name" value="NT_Rel-Spo_like"/>
    <property type="match status" value="1"/>
</dbReference>
<evidence type="ECO:0000313" key="3">
    <source>
        <dbReference type="Proteomes" id="UP000321275"/>
    </source>
</evidence>
<dbReference type="Proteomes" id="UP000321275">
    <property type="component" value="Unassembled WGS sequence"/>
</dbReference>
<gene>
    <name evidence="2" type="ORF">HPA02_16640</name>
</gene>
<name>A0A510X8Q3_9GAMM</name>
<reference evidence="2 3" key="1">
    <citation type="submission" date="2019-07" db="EMBL/GenBank/DDBJ databases">
        <title>Whole genome shotgun sequence of Halomonas pacifica NBRC 102220.</title>
        <authorList>
            <person name="Hosoyama A."/>
            <person name="Uohara A."/>
            <person name="Ohji S."/>
            <person name="Ichikawa N."/>
        </authorList>
    </citation>
    <scope>NUCLEOTIDE SEQUENCE [LARGE SCALE GENOMIC DNA]</scope>
    <source>
        <strain evidence="2 3">NBRC 102220</strain>
    </source>
</reference>
<dbReference type="InterPro" id="IPR052366">
    <property type="entry name" value="GTP_Pyrophosphokinase"/>
</dbReference>
<dbReference type="SUPFAM" id="SSF81301">
    <property type="entry name" value="Nucleotidyltransferase"/>
    <property type="match status" value="1"/>
</dbReference>
<dbReference type="RefSeq" id="WP_186809957.1">
    <property type="nucleotide sequence ID" value="NZ_BJUK01000015.1"/>
</dbReference>
<accession>A0A510X8Q3</accession>
<dbReference type="Pfam" id="PF04607">
    <property type="entry name" value="RelA_SpoT"/>
    <property type="match status" value="1"/>
</dbReference>
<protein>
    <submittedName>
        <fullName evidence="2">(P)ppGpp synthetase</fullName>
    </submittedName>
</protein>
<comment type="caution">
    <text evidence="2">The sequence shown here is derived from an EMBL/GenBank/DDBJ whole genome shotgun (WGS) entry which is preliminary data.</text>
</comment>
<proteinExistence type="predicted"/>
<feature type="domain" description="RelA/SpoT" evidence="1">
    <location>
        <begin position="70"/>
        <end position="188"/>
    </location>
</feature>